<keyword evidence="7 9" id="KW-0139">CF(1)</keyword>
<dbReference type="RefSeq" id="WP_110310768.1">
    <property type="nucleotide sequence ID" value="NZ_QICL01000012.1"/>
</dbReference>
<evidence type="ECO:0000256" key="6">
    <source>
        <dbReference type="ARBA" id="ARBA00023136"/>
    </source>
</evidence>
<keyword evidence="12" id="KW-1185">Reference proteome</keyword>
<dbReference type="GO" id="GO:0012505">
    <property type="term" value="C:endomembrane system"/>
    <property type="evidence" value="ECO:0007669"/>
    <property type="project" value="UniProtKB-SubCell"/>
</dbReference>
<dbReference type="NCBIfam" id="TIGR01216">
    <property type="entry name" value="ATP_synt_epsi"/>
    <property type="match status" value="1"/>
</dbReference>
<dbReference type="EMBL" id="QICL01000012">
    <property type="protein sequence ID" value="PXV63800.1"/>
    <property type="molecule type" value="Genomic_DNA"/>
</dbReference>
<dbReference type="Proteomes" id="UP000247973">
    <property type="component" value="Unassembled WGS sequence"/>
</dbReference>
<proteinExistence type="inferred from homology"/>
<evidence type="ECO:0000256" key="3">
    <source>
        <dbReference type="ARBA" id="ARBA00005712"/>
    </source>
</evidence>
<evidence type="ECO:0000256" key="4">
    <source>
        <dbReference type="ARBA" id="ARBA00022448"/>
    </source>
</evidence>
<evidence type="ECO:0000256" key="5">
    <source>
        <dbReference type="ARBA" id="ARBA00023065"/>
    </source>
</evidence>
<comment type="function">
    <text evidence="1">Produces ATP from ADP in the presence of a proton gradient across the membrane.</text>
</comment>
<comment type="similarity">
    <text evidence="3 9">Belongs to the ATPase epsilon chain family.</text>
</comment>
<evidence type="ECO:0000256" key="2">
    <source>
        <dbReference type="ARBA" id="ARBA00004184"/>
    </source>
</evidence>
<comment type="subcellular location">
    <subcellularLocation>
        <location evidence="2">Endomembrane system</location>
        <topology evidence="2">Peripheral membrane protein</topology>
    </subcellularLocation>
</comment>
<evidence type="ECO:0000256" key="8">
    <source>
        <dbReference type="ARBA" id="ARBA00023310"/>
    </source>
</evidence>
<dbReference type="OrthoDB" id="5294255at2"/>
<organism evidence="11 12">
    <name type="scientific">Dysgonomonas alginatilytica</name>
    <dbReference type="NCBI Taxonomy" id="1605892"/>
    <lineage>
        <taxon>Bacteria</taxon>
        <taxon>Pseudomonadati</taxon>
        <taxon>Bacteroidota</taxon>
        <taxon>Bacteroidia</taxon>
        <taxon>Bacteroidales</taxon>
        <taxon>Dysgonomonadaceae</taxon>
        <taxon>Dysgonomonas</taxon>
    </lineage>
</organism>
<dbReference type="InterPro" id="IPR020546">
    <property type="entry name" value="ATP_synth_F1_dsu/esu_N"/>
</dbReference>
<accession>A0A2V3PVI0</accession>
<name>A0A2V3PVI0_9BACT</name>
<comment type="caution">
    <text evidence="11">The sequence shown here is derived from an EMBL/GenBank/DDBJ whole genome shotgun (WGS) entry which is preliminary data.</text>
</comment>
<dbReference type="AlphaFoldDB" id="A0A2V3PVI0"/>
<keyword evidence="4 9" id="KW-0813">Transport</keyword>
<evidence type="ECO:0000313" key="12">
    <source>
        <dbReference type="Proteomes" id="UP000247973"/>
    </source>
</evidence>
<dbReference type="InterPro" id="IPR036771">
    <property type="entry name" value="ATPsynth_dsu/esu_N"/>
</dbReference>
<evidence type="ECO:0000259" key="10">
    <source>
        <dbReference type="Pfam" id="PF02823"/>
    </source>
</evidence>
<feature type="domain" description="ATP synthase F1 complex delta/epsilon subunit N-terminal" evidence="10">
    <location>
        <begin position="4"/>
        <end position="81"/>
    </location>
</feature>
<evidence type="ECO:0000256" key="9">
    <source>
        <dbReference type="RuleBase" id="RU003656"/>
    </source>
</evidence>
<gene>
    <name evidence="11" type="ORF">CLV62_11249</name>
</gene>
<sequence>MKELQLKIVSPEKMLFQGAVLSVKLPGTEGEFSILPDHAPLISSLHKGEISYEIEKGSPQKVVIESGFVEVKKNIVTVCVE</sequence>
<evidence type="ECO:0000313" key="11">
    <source>
        <dbReference type="EMBL" id="PXV63800.1"/>
    </source>
</evidence>
<keyword evidence="8 9" id="KW-0066">ATP synthesis</keyword>
<dbReference type="GO" id="GO:0045259">
    <property type="term" value="C:proton-transporting ATP synthase complex"/>
    <property type="evidence" value="ECO:0007669"/>
    <property type="project" value="UniProtKB-KW"/>
</dbReference>
<protein>
    <submittedName>
        <fullName evidence="11">F-type H+-transporting ATPase subunit epsilon</fullName>
    </submittedName>
</protein>
<dbReference type="GO" id="GO:0046933">
    <property type="term" value="F:proton-transporting ATP synthase activity, rotational mechanism"/>
    <property type="evidence" value="ECO:0007669"/>
    <property type="project" value="InterPro"/>
</dbReference>
<dbReference type="InterPro" id="IPR001469">
    <property type="entry name" value="ATP_synth_F1_dsu/esu"/>
</dbReference>
<dbReference type="PANTHER" id="PTHR13822">
    <property type="entry name" value="ATP SYNTHASE DELTA/EPSILON CHAIN"/>
    <property type="match status" value="1"/>
</dbReference>
<reference evidence="11 12" key="1">
    <citation type="submission" date="2018-03" db="EMBL/GenBank/DDBJ databases">
        <title>Genomic Encyclopedia of Archaeal and Bacterial Type Strains, Phase II (KMG-II): from individual species to whole genera.</title>
        <authorList>
            <person name="Goeker M."/>
        </authorList>
    </citation>
    <scope>NUCLEOTIDE SEQUENCE [LARGE SCALE GENOMIC DNA]</scope>
    <source>
        <strain evidence="11 12">DSM 100214</strain>
    </source>
</reference>
<evidence type="ECO:0000256" key="7">
    <source>
        <dbReference type="ARBA" id="ARBA00023196"/>
    </source>
</evidence>
<evidence type="ECO:0000256" key="1">
    <source>
        <dbReference type="ARBA" id="ARBA00003543"/>
    </source>
</evidence>
<dbReference type="Pfam" id="PF02823">
    <property type="entry name" value="ATP-synt_DE_N"/>
    <property type="match status" value="1"/>
</dbReference>
<dbReference type="CDD" id="cd12152">
    <property type="entry name" value="F1-ATPase_delta"/>
    <property type="match status" value="1"/>
</dbReference>
<dbReference type="PANTHER" id="PTHR13822:SF10">
    <property type="entry name" value="ATP SYNTHASE EPSILON CHAIN, CHLOROPLASTIC"/>
    <property type="match status" value="1"/>
</dbReference>
<keyword evidence="5 9" id="KW-0406">Ion transport</keyword>
<comment type="subunit">
    <text evidence="9">F-type ATPases have 2 components, CF(1) - the catalytic core - and CF(0) - the membrane proton channel. CF(1) has five subunits: alpha(3), beta(3), gamma(1), delta(1), epsilon(1). CF(0) has three main subunits: a, b and c.</text>
</comment>
<keyword evidence="6" id="KW-0472">Membrane</keyword>
<dbReference type="SUPFAM" id="SSF51344">
    <property type="entry name" value="Epsilon subunit of F1F0-ATP synthase N-terminal domain"/>
    <property type="match status" value="1"/>
</dbReference>
<dbReference type="Gene3D" id="2.60.15.10">
    <property type="entry name" value="F0F1 ATP synthase delta/epsilon subunit, N-terminal"/>
    <property type="match status" value="1"/>
</dbReference>